<feature type="compositionally biased region" description="Basic residues" evidence="1">
    <location>
        <begin position="327"/>
        <end position="336"/>
    </location>
</feature>
<evidence type="ECO:0000313" key="3">
    <source>
        <dbReference type="Proteomes" id="UP001237642"/>
    </source>
</evidence>
<gene>
    <name evidence="2" type="ORF">POM88_033858</name>
</gene>
<protein>
    <submittedName>
        <fullName evidence="2">Uncharacterized protein</fullName>
    </submittedName>
</protein>
<reference evidence="2" key="2">
    <citation type="submission" date="2023-05" db="EMBL/GenBank/DDBJ databases">
        <authorList>
            <person name="Schelkunov M.I."/>
        </authorList>
    </citation>
    <scope>NUCLEOTIDE SEQUENCE</scope>
    <source>
        <strain evidence="2">Hsosn_3</strain>
        <tissue evidence="2">Leaf</tissue>
    </source>
</reference>
<dbReference type="AlphaFoldDB" id="A0AAD8HJM0"/>
<dbReference type="EMBL" id="JAUIZM010000008">
    <property type="protein sequence ID" value="KAK1367766.1"/>
    <property type="molecule type" value="Genomic_DNA"/>
</dbReference>
<dbReference type="PANTHER" id="PTHR35504:SF1">
    <property type="entry name" value="PROTEIN EMBRYONIC FLOWER 1"/>
    <property type="match status" value="1"/>
</dbReference>
<feature type="region of interest" description="Disordered" evidence="1">
    <location>
        <begin position="262"/>
        <end position="336"/>
    </location>
</feature>
<dbReference type="PANTHER" id="PTHR35504">
    <property type="entry name" value="PROTEIN EMBRYONIC FLOWER 1"/>
    <property type="match status" value="1"/>
</dbReference>
<sequence>MLSVMQEQFPELRVVREDCFEVSWLQAMVYFSGFELFTPPEILLNLTVLPRPAFKSNNDFTQVLILMKLNAWNGKYVAEKRNMNPKVCIPFDGITENTWEQVRGTLDVPRFRWWRCRSCVREPVTCSTTAQDSSLELTVHGGSLKKNETEPLAKAINMVDSIGEREIPNTISLEVLARLAVEMASGHPQLLETSQTSNAQKHISLERKTAGFGTDAIVGDGDKALIFTDVIDSEDERENKKTRLLKELIRVEVEAKAIAGKGATTHTLQRTEERPSSSKGKNINSEVHYNGQEFVRPEGSRKAKRICPFLPETNPTSRYFSETPVSQKRRKSNGGK</sequence>
<proteinExistence type="predicted"/>
<dbReference type="GO" id="GO:0045892">
    <property type="term" value="P:negative regulation of DNA-templated transcription"/>
    <property type="evidence" value="ECO:0007669"/>
    <property type="project" value="InterPro"/>
</dbReference>
<dbReference type="InterPro" id="IPR034583">
    <property type="entry name" value="EMF1"/>
</dbReference>
<feature type="compositionally biased region" description="Polar residues" evidence="1">
    <location>
        <begin position="277"/>
        <end position="287"/>
    </location>
</feature>
<name>A0AAD8HJM0_9APIA</name>
<evidence type="ECO:0000313" key="2">
    <source>
        <dbReference type="EMBL" id="KAK1367766.1"/>
    </source>
</evidence>
<dbReference type="Proteomes" id="UP001237642">
    <property type="component" value="Unassembled WGS sequence"/>
</dbReference>
<accession>A0AAD8HJM0</accession>
<reference evidence="2" key="1">
    <citation type="submission" date="2023-02" db="EMBL/GenBank/DDBJ databases">
        <title>Genome of toxic invasive species Heracleum sosnowskyi carries increased number of genes despite the absence of recent whole-genome duplications.</title>
        <authorList>
            <person name="Schelkunov M."/>
            <person name="Shtratnikova V."/>
            <person name="Makarenko M."/>
            <person name="Klepikova A."/>
            <person name="Omelchenko D."/>
            <person name="Novikova G."/>
            <person name="Obukhova E."/>
            <person name="Bogdanov V."/>
            <person name="Penin A."/>
            <person name="Logacheva M."/>
        </authorList>
    </citation>
    <scope>NUCLEOTIDE SEQUENCE</scope>
    <source>
        <strain evidence="2">Hsosn_3</strain>
        <tissue evidence="2">Leaf</tissue>
    </source>
</reference>
<feature type="compositionally biased region" description="Polar residues" evidence="1">
    <location>
        <begin position="313"/>
        <end position="326"/>
    </location>
</feature>
<organism evidence="2 3">
    <name type="scientific">Heracleum sosnowskyi</name>
    <dbReference type="NCBI Taxonomy" id="360622"/>
    <lineage>
        <taxon>Eukaryota</taxon>
        <taxon>Viridiplantae</taxon>
        <taxon>Streptophyta</taxon>
        <taxon>Embryophyta</taxon>
        <taxon>Tracheophyta</taxon>
        <taxon>Spermatophyta</taxon>
        <taxon>Magnoliopsida</taxon>
        <taxon>eudicotyledons</taxon>
        <taxon>Gunneridae</taxon>
        <taxon>Pentapetalae</taxon>
        <taxon>asterids</taxon>
        <taxon>campanulids</taxon>
        <taxon>Apiales</taxon>
        <taxon>Apiaceae</taxon>
        <taxon>Apioideae</taxon>
        <taxon>apioid superclade</taxon>
        <taxon>Tordylieae</taxon>
        <taxon>Tordyliinae</taxon>
        <taxon>Heracleum</taxon>
    </lineage>
</organism>
<comment type="caution">
    <text evidence="2">The sequence shown here is derived from an EMBL/GenBank/DDBJ whole genome shotgun (WGS) entry which is preliminary data.</text>
</comment>
<keyword evidence="3" id="KW-1185">Reference proteome</keyword>
<evidence type="ECO:0000256" key="1">
    <source>
        <dbReference type="SAM" id="MobiDB-lite"/>
    </source>
</evidence>
<dbReference type="GO" id="GO:0009910">
    <property type="term" value="P:negative regulation of flower development"/>
    <property type="evidence" value="ECO:0007669"/>
    <property type="project" value="InterPro"/>
</dbReference>
<dbReference type="GO" id="GO:0048367">
    <property type="term" value="P:shoot system development"/>
    <property type="evidence" value="ECO:0007669"/>
    <property type="project" value="InterPro"/>
</dbReference>